<dbReference type="Proteomes" id="UP000828390">
    <property type="component" value="Unassembled WGS sequence"/>
</dbReference>
<organism evidence="1 2">
    <name type="scientific">Dreissena polymorpha</name>
    <name type="common">Zebra mussel</name>
    <name type="synonym">Mytilus polymorpha</name>
    <dbReference type="NCBI Taxonomy" id="45954"/>
    <lineage>
        <taxon>Eukaryota</taxon>
        <taxon>Metazoa</taxon>
        <taxon>Spiralia</taxon>
        <taxon>Lophotrochozoa</taxon>
        <taxon>Mollusca</taxon>
        <taxon>Bivalvia</taxon>
        <taxon>Autobranchia</taxon>
        <taxon>Heteroconchia</taxon>
        <taxon>Euheterodonta</taxon>
        <taxon>Imparidentia</taxon>
        <taxon>Neoheterodontei</taxon>
        <taxon>Myida</taxon>
        <taxon>Dreissenoidea</taxon>
        <taxon>Dreissenidae</taxon>
        <taxon>Dreissena</taxon>
    </lineage>
</organism>
<name>A0A9D4IFA9_DREPO</name>
<reference evidence="1" key="2">
    <citation type="submission" date="2020-11" db="EMBL/GenBank/DDBJ databases">
        <authorList>
            <person name="McCartney M.A."/>
            <person name="Auch B."/>
            <person name="Kono T."/>
            <person name="Mallez S."/>
            <person name="Becker A."/>
            <person name="Gohl D.M."/>
            <person name="Silverstein K.A.T."/>
            <person name="Koren S."/>
            <person name="Bechman K.B."/>
            <person name="Herman A."/>
            <person name="Abrahante J.E."/>
            <person name="Garbe J."/>
        </authorList>
    </citation>
    <scope>NUCLEOTIDE SEQUENCE</scope>
    <source>
        <strain evidence="1">Duluth1</strain>
        <tissue evidence="1">Whole animal</tissue>
    </source>
</reference>
<evidence type="ECO:0000313" key="2">
    <source>
        <dbReference type="Proteomes" id="UP000828390"/>
    </source>
</evidence>
<keyword evidence="2" id="KW-1185">Reference proteome</keyword>
<evidence type="ECO:0000313" key="1">
    <source>
        <dbReference type="EMBL" id="KAH3771289.1"/>
    </source>
</evidence>
<reference evidence="1" key="1">
    <citation type="journal article" date="2019" name="bioRxiv">
        <title>The Genome of the Zebra Mussel, Dreissena polymorpha: A Resource for Invasive Species Research.</title>
        <authorList>
            <person name="McCartney M.A."/>
            <person name="Auch B."/>
            <person name="Kono T."/>
            <person name="Mallez S."/>
            <person name="Zhang Y."/>
            <person name="Obille A."/>
            <person name="Becker A."/>
            <person name="Abrahante J.E."/>
            <person name="Garbe J."/>
            <person name="Badalamenti J.P."/>
            <person name="Herman A."/>
            <person name="Mangelson H."/>
            <person name="Liachko I."/>
            <person name="Sullivan S."/>
            <person name="Sone E.D."/>
            <person name="Koren S."/>
            <person name="Silverstein K.A.T."/>
            <person name="Beckman K.B."/>
            <person name="Gohl D.M."/>
        </authorList>
    </citation>
    <scope>NUCLEOTIDE SEQUENCE</scope>
    <source>
        <strain evidence="1">Duluth1</strain>
        <tissue evidence="1">Whole animal</tissue>
    </source>
</reference>
<proteinExistence type="predicted"/>
<dbReference type="EMBL" id="JAIWYP010000009">
    <property type="protein sequence ID" value="KAH3771289.1"/>
    <property type="molecule type" value="Genomic_DNA"/>
</dbReference>
<dbReference type="AlphaFoldDB" id="A0A9D4IFA9"/>
<comment type="caution">
    <text evidence="1">The sequence shown here is derived from an EMBL/GenBank/DDBJ whole genome shotgun (WGS) entry which is preliminary data.</text>
</comment>
<accession>A0A9D4IFA9</accession>
<gene>
    <name evidence="1" type="ORF">DPMN_172603</name>
</gene>
<protein>
    <submittedName>
        <fullName evidence="1">Uncharacterized protein</fullName>
    </submittedName>
</protein>
<sequence>MIEKVKTTDNSPKLLRDALHTTEKQFNFIQHNSLTHDIAVCKQYDFGRICSTLVLPLLIRMSKYS</sequence>